<reference evidence="2" key="1">
    <citation type="submission" date="2013-09" db="EMBL/GenBank/DDBJ databases">
        <title>Corchorus olitorius genome sequencing.</title>
        <authorList>
            <person name="Alam M."/>
            <person name="Haque M.S."/>
            <person name="Islam M.S."/>
            <person name="Emdad E.M."/>
            <person name="Islam M.M."/>
            <person name="Ahmed B."/>
            <person name="Halim A."/>
            <person name="Hossen Q.M.M."/>
            <person name="Hossain M.Z."/>
            <person name="Ahmed R."/>
            <person name="Khan M.M."/>
            <person name="Islam R."/>
            <person name="Rashid M.M."/>
            <person name="Khan S.A."/>
            <person name="Rahman M.S."/>
            <person name="Alam M."/>
            <person name="Yahiya A.S."/>
            <person name="Khan M.S."/>
            <person name="Azam M.S."/>
            <person name="Haque T."/>
            <person name="Lashkar M.Z.H."/>
            <person name="Akhand A.I."/>
            <person name="Morshed G."/>
            <person name="Roy S."/>
            <person name="Uddin K.S."/>
            <person name="Rabeya T."/>
            <person name="Hossain A.S."/>
            <person name="Chowdhury A."/>
            <person name="Snigdha A.R."/>
            <person name="Mortoza M.S."/>
            <person name="Matin S.A."/>
            <person name="Hoque S.M.E."/>
            <person name="Islam M.K."/>
            <person name="Roy D.K."/>
            <person name="Haider R."/>
            <person name="Moosa M.M."/>
            <person name="Elias S.M."/>
            <person name="Hasan A.M."/>
            <person name="Jahan S."/>
            <person name="Shafiuddin M."/>
            <person name="Mahmood N."/>
            <person name="Shommy N.S."/>
        </authorList>
    </citation>
    <scope>NUCLEOTIDE SEQUENCE [LARGE SCALE GENOMIC DNA]</scope>
    <source>
        <strain evidence="2">cv. O-4</strain>
    </source>
</reference>
<comment type="caution">
    <text evidence="1">The sequence shown here is derived from an EMBL/GenBank/DDBJ whole genome shotgun (WGS) entry which is preliminary data.</text>
</comment>
<accession>A0A1R3HTP6</accession>
<dbReference type="OrthoDB" id="10349407at2759"/>
<dbReference type="AlphaFoldDB" id="A0A1R3HTP6"/>
<dbReference type="Proteomes" id="UP000187203">
    <property type="component" value="Unassembled WGS sequence"/>
</dbReference>
<keyword evidence="2" id="KW-1185">Reference proteome</keyword>
<dbReference type="EMBL" id="AWUE01019400">
    <property type="protein sequence ID" value="OMO73688.1"/>
    <property type="molecule type" value="Genomic_DNA"/>
</dbReference>
<sequence length="34" mass="3422">MAAIAHRGSATKALSLLRVPFRTVGGGQSARAAV</sequence>
<name>A0A1R3HTP6_9ROSI</name>
<proteinExistence type="predicted"/>
<evidence type="ECO:0000313" key="2">
    <source>
        <dbReference type="Proteomes" id="UP000187203"/>
    </source>
</evidence>
<protein>
    <submittedName>
        <fullName evidence="1">Uncharacterized protein</fullName>
    </submittedName>
</protein>
<gene>
    <name evidence="1" type="ORF">COLO4_26922</name>
</gene>
<evidence type="ECO:0000313" key="1">
    <source>
        <dbReference type="EMBL" id="OMO73688.1"/>
    </source>
</evidence>
<organism evidence="1 2">
    <name type="scientific">Corchorus olitorius</name>
    <dbReference type="NCBI Taxonomy" id="93759"/>
    <lineage>
        <taxon>Eukaryota</taxon>
        <taxon>Viridiplantae</taxon>
        <taxon>Streptophyta</taxon>
        <taxon>Embryophyta</taxon>
        <taxon>Tracheophyta</taxon>
        <taxon>Spermatophyta</taxon>
        <taxon>Magnoliopsida</taxon>
        <taxon>eudicotyledons</taxon>
        <taxon>Gunneridae</taxon>
        <taxon>Pentapetalae</taxon>
        <taxon>rosids</taxon>
        <taxon>malvids</taxon>
        <taxon>Malvales</taxon>
        <taxon>Malvaceae</taxon>
        <taxon>Grewioideae</taxon>
        <taxon>Apeibeae</taxon>
        <taxon>Corchorus</taxon>
    </lineage>
</organism>